<dbReference type="Proteomes" id="UP000054217">
    <property type="component" value="Unassembled WGS sequence"/>
</dbReference>
<organism evidence="1 2">
    <name type="scientific">Pisolithus tinctorius Marx 270</name>
    <dbReference type="NCBI Taxonomy" id="870435"/>
    <lineage>
        <taxon>Eukaryota</taxon>
        <taxon>Fungi</taxon>
        <taxon>Dikarya</taxon>
        <taxon>Basidiomycota</taxon>
        <taxon>Agaricomycotina</taxon>
        <taxon>Agaricomycetes</taxon>
        <taxon>Agaricomycetidae</taxon>
        <taxon>Boletales</taxon>
        <taxon>Sclerodermatineae</taxon>
        <taxon>Pisolithaceae</taxon>
        <taxon>Pisolithus</taxon>
    </lineage>
</organism>
<name>A0A0C3P4W5_PISTI</name>
<dbReference type="InParanoid" id="A0A0C3P4W5"/>
<dbReference type="HOGENOM" id="CLU_2639084_0_0_1"/>
<sequence length="77" mass="8328">MLSFSVGICKVIIVTVEPRISTAGTNRPHFPADITANTSCRVVHSRKSMAVGCKIHPFTPACCLISRGGDFCYSRVD</sequence>
<gene>
    <name evidence="1" type="ORF">M404DRAFT_649850</name>
</gene>
<dbReference type="AlphaFoldDB" id="A0A0C3P4W5"/>
<proteinExistence type="predicted"/>
<reference evidence="1 2" key="1">
    <citation type="submission" date="2014-04" db="EMBL/GenBank/DDBJ databases">
        <authorList>
            <consortium name="DOE Joint Genome Institute"/>
            <person name="Kuo A."/>
            <person name="Kohler A."/>
            <person name="Costa M.D."/>
            <person name="Nagy L.G."/>
            <person name="Floudas D."/>
            <person name="Copeland A."/>
            <person name="Barry K.W."/>
            <person name="Cichocki N."/>
            <person name="Veneault-Fourrey C."/>
            <person name="LaButti K."/>
            <person name="Lindquist E.A."/>
            <person name="Lipzen A."/>
            <person name="Lundell T."/>
            <person name="Morin E."/>
            <person name="Murat C."/>
            <person name="Sun H."/>
            <person name="Tunlid A."/>
            <person name="Henrissat B."/>
            <person name="Grigoriev I.V."/>
            <person name="Hibbett D.S."/>
            <person name="Martin F."/>
            <person name="Nordberg H.P."/>
            <person name="Cantor M.N."/>
            <person name="Hua S.X."/>
        </authorList>
    </citation>
    <scope>NUCLEOTIDE SEQUENCE [LARGE SCALE GENOMIC DNA]</scope>
    <source>
        <strain evidence="1 2">Marx 270</strain>
    </source>
</reference>
<keyword evidence="2" id="KW-1185">Reference proteome</keyword>
<evidence type="ECO:0000313" key="2">
    <source>
        <dbReference type="Proteomes" id="UP000054217"/>
    </source>
</evidence>
<evidence type="ECO:0000313" key="1">
    <source>
        <dbReference type="EMBL" id="KIO02506.1"/>
    </source>
</evidence>
<dbReference type="EMBL" id="KN831981">
    <property type="protein sequence ID" value="KIO02506.1"/>
    <property type="molecule type" value="Genomic_DNA"/>
</dbReference>
<accession>A0A0C3P4W5</accession>
<reference evidence="2" key="2">
    <citation type="submission" date="2015-01" db="EMBL/GenBank/DDBJ databases">
        <title>Evolutionary Origins and Diversification of the Mycorrhizal Mutualists.</title>
        <authorList>
            <consortium name="DOE Joint Genome Institute"/>
            <consortium name="Mycorrhizal Genomics Consortium"/>
            <person name="Kohler A."/>
            <person name="Kuo A."/>
            <person name="Nagy L.G."/>
            <person name="Floudas D."/>
            <person name="Copeland A."/>
            <person name="Barry K.W."/>
            <person name="Cichocki N."/>
            <person name="Veneault-Fourrey C."/>
            <person name="LaButti K."/>
            <person name="Lindquist E.A."/>
            <person name="Lipzen A."/>
            <person name="Lundell T."/>
            <person name="Morin E."/>
            <person name="Murat C."/>
            <person name="Riley R."/>
            <person name="Ohm R."/>
            <person name="Sun H."/>
            <person name="Tunlid A."/>
            <person name="Henrissat B."/>
            <person name="Grigoriev I.V."/>
            <person name="Hibbett D.S."/>
            <person name="Martin F."/>
        </authorList>
    </citation>
    <scope>NUCLEOTIDE SEQUENCE [LARGE SCALE GENOMIC DNA]</scope>
    <source>
        <strain evidence="2">Marx 270</strain>
    </source>
</reference>
<protein>
    <submittedName>
        <fullName evidence="1">Uncharacterized protein</fullName>
    </submittedName>
</protein>